<reference evidence="12" key="1">
    <citation type="journal article" date="2014" name="Int. J. Syst. Evol. Microbiol.">
        <title>Complete genome sequence of Corynebacterium casei LMG S-19264T (=DSM 44701T), isolated from a smear-ripened cheese.</title>
        <authorList>
            <consortium name="US DOE Joint Genome Institute (JGI-PGF)"/>
            <person name="Walter F."/>
            <person name="Albersmeier A."/>
            <person name="Kalinowski J."/>
            <person name="Ruckert C."/>
        </authorList>
    </citation>
    <scope>NUCLEOTIDE SEQUENCE</scope>
    <source>
        <strain evidence="12">CGMCC 4.5737</strain>
    </source>
</reference>
<organism evidence="12 13">
    <name type="scientific">Longimycelium tulufanense</name>
    <dbReference type="NCBI Taxonomy" id="907463"/>
    <lineage>
        <taxon>Bacteria</taxon>
        <taxon>Bacillati</taxon>
        <taxon>Actinomycetota</taxon>
        <taxon>Actinomycetes</taxon>
        <taxon>Pseudonocardiales</taxon>
        <taxon>Pseudonocardiaceae</taxon>
        <taxon>Longimycelium</taxon>
    </lineage>
</organism>
<dbReference type="InterPro" id="IPR050728">
    <property type="entry name" value="Zinc_Metalloprotease_M4"/>
</dbReference>
<proteinExistence type="inferred from homology"/>
<feature type="domain" description="Peptidase M4" evidence="10">
    <location>
        <begin position="169"/>
        <end position="247"/>
    </location>
</feature>
<evidence type="ECO:0000313" key="12">
    <source>
        <dbReference type="EMBL" id="GGM32850.1"/>
    </source>
</evidence>
<dbReference type="GO" id="GO:0006508">
    <property type="term" value="P:proteolysis"/>
    <property type="evidence" value="ECO:0007669"/>
    <property type="project" value="UniProtKB-KW"/>
</dbReference>
<evidence type="ECO:0000256" key="8">
    <source>
        <dbReference type="RuleBase" id="RU366073"/>
    </source>
</evidence>
<dbReference type="EC" id="3.4.24.-" evidence="8"/>
<dbReference type="PANTHER" id="PTHR33794">
    <property type="entry name" value="BACILLOLYSIN"/>
    <property type="match status" value="1"/>
</dbReference>
<dbReference type="Pfam" id="PF01447">
    <property type="entry name" value="Peptidase_M4"/>
    <property type="match status" value="1"/>
</dbReference>
<reference evidence="12" key="2">
    <citation type="submission" date="2020-09" db="EMBL/GenBank/DDBJ databases">
        <authorList>
            <person name="Sun Q."/>
            <person name="Zhou Y."/>
        </authorList>
    </citation>
    <scope>NUCLEOTIDE SEQUENCE</scope>
    <source>
        <strain evidence="12">CGMCC 4.5737</strain>
    </source>
</reference>
<evidence type="ECO:0000256" key="6">
    <source>
        <dbReference type="ARBA" id="ARBA00023049"/>
    </source>
</evidence>
<feature type="active site" description="Proton donor" evidence="7">
    <location>
        <position position="334"/>
    </location>
</feature>
<dbReference type="SUPFAM" id="SSF55486">
    <property type="entry name" value="Metalloproteases ('zincins'), catalytic domain"/>
    <property type="match status" value="1"/>
</dbReference>
<accession>A0A8J3C753</accession>
<dbReference type="InterPro" id="IPR023612">
    <property type="entry name" value="Peptidase_M4"/>
</dbReference>
<feature type="compositionally biased region" description="Basic and acidic residues" evidence="9">
    <location>
        <begin position="17"/>
        <end position="29"/>
    </location>
</feature>
<keyword evidence="3" id="KW-0479">Metal-binding</keyword>
<evidence type="ECO:0000256" key="1">
    <source>
        <dbReference type="ARBA" id="ARBA00009388"/>
    </source>
</evidence>
<comment type="function">
    <text evidence="8">Extracellular zinc metalloprotease.</text>
</comment>
<dbReference type="GO" id="GO:0046872">
    <property type="term" value="F:metal ion binding"/>
    <property type="evidence" value="ECO:0007669"/>
    <property type="project" value="UniProtKB-UniRule"/>
</dbReference>
<comment type="subcellular location">
    <subcellularLocation>
        <location evidence="8">Secreted</location>
    </subcellularLocation>
</comment>
<evidence type="ECO:0000256" key="7">
    <source>
        <dbReference type="PIRSR" id="PIRSR623612-1"/>
    </source>
</evidence>
<dbReference type="InterPro" id="IPR027268">
    <property type="entry name" value="Peptidase_M4/M1_CTD_sf"/>
</dbReference>
<dbReference type="PANTHER" id="PTHR33794:SF1">
    <property type="entry name" value="BACILLOLYSIN"/>
    <property type="match status" value="1"/>
</dbReference>
<keyword evidence="2 8" id="KW-0645">Protease</keyword>
<keyword evidence="8" id="KW-0964">Secreted</keyword>
<evidence type="ECO:0000256" key="5">
    <source>
        <dbReference type="ARBA" id="ARBA00022833"/>
    </source>
</evidence>
<dbReference type="GO" id="GO:0005576">
    <property type="term" value="C:extracellular region"/>
    <property type="evidence" value="ECO:0007669"/>
    <property type="project" value="UniProtKB-SubCell"/>
</dbReference>
<keyword evidence="6 8" id="KW-0482">Metalloprotease</keyword>
<keyword evidence="4 8" id="KW-0378">Hydrolase</keyword>
<dbReference type="Proteomes" id="UP000637578">
    <property type="component" value="Unassembled WGS sequence"/>
</dbReference>
<dbReference type="PRINTS" id="PR00730">
    <property type="entry name" value="THERMOLYSIN"/>
</dbReference>
<dbReference type="Pfam" id="PF02868">
    <property type="entry name" value="Peptidase_M4_C"/>
    <property type="match status" value="1"/>
</dbReference>
<dbReference type="AlphaFoldDB" id="A0A8J3C753"/>
<gene>
    <name evidence="12" type="ORF">GCM10012275_00300</name>
</gene>
<comment type="cofactor">
    <cofactor evidence="8">
        <name>Zn(2+)</name>
        <dbReference type="ChEBI" id="CHEBI:29105"/>
    </cofactor>
</comment>
<feature type="region of interest" description="Disordered" evidence="9">
    <location>
        <begin position="1"/>
        <end position="35"/>
    </location>
</feature>
<dbReference type="GO" id="GO:0004222">
    <property type="term" value="F:metalloendopeptidase activity"/>
    <property type="evidence" value="ECO:0007669"/>
    <property type="project" value="UniProtKB-UniRule"/>
</dbReference>
<evidence type="ECO:0000313" key="13">
    <source>
        <dbReference type="Proteomes" id="UP000637578"/>
    </source>
</evidence>
<dbReference type="InterPro" id="IPR013856">
    <property type="entry name" value="Peptidase_M4_domain"/>
</dbReference>
<dbReference type="Gene3D" id="3.10.170.10">
    <property type="match status" value="1"/>
</dbReference>
<protein>
    <recommendedName>
        <fullName evidence="8">Neutral metalloproteinase</fullName>
        <ecNumber evidence="8">3.4.24.-</ecNumber>
    </recommendedName>
</protein>
<dbReference type="EMBL" id="BMMK01000001">
    <property type="protein sequence ID" value="GGM32850.1"/>
    <property type="molecule type" value="Genomic_DNA"/>
</dbReference>
<comment type="caution">
    <text evidence="12">The sequence shown here is derived from an EMBL/GenBank/DDBJ whole genome shotgun (WGS) entry which is preliminary data.</text>
</comment>
<dbReference type="Gene3D" id="1.10.390.10">
    <property type="entry name" value="Neutral Protease Domain 2"/>
    <property type="match status" value="1"/>
</dbReference>
<evidence type="ECO:0000256" key="4">
    <source>
        <dbReference type="ARBA" id="ARBA00022801"/>
    </source>
</evidence>
<dbReference type="CDD" id="cd09597">
    <property type="entry name" value="M4_TLP"/>
    <property type="match status" value="1"/>
</dbReference>
<evidence type="ECO:0000256" key="2">
    <source>
        <dbReference type="ARBA" id="ARBA00022670"/>
    </source>
</evidence>
<evidence type="ECO:0000259" key="10">
    <source>
        <dbReference type="Pfam" id="PF01447"/>
    </source>
</evidence>
<keyword evidence="5 8" id="KW-0862">Zinc</keyword>
<dbReference type="InterPro" id="IPR001570">
    <property type="entry name" value="Peptidase_M4_C_domain"/>
</dbReference>
<keyword evidence="13" id="KW-1185">Reference proteome</keyword>
<feature type="active site" evidence="7">
    <location>
        <position position="240"/>
    </location>
</feature>
<evidence type="ECO:0000259" key="11">
    <source>
        <dbReference type="Pfam" id="PF02868"/>
    </source>
</evidence>
<evidence type="ECO:0000256" key="3">
    <source>
        <dbReference type="ARBA" id="ARBA00022723"/>
    </source>
</evidence>
<name>A0A8J3C753_9PSEU</name>
<evidence type="ECO:0000256" key="9">
    <source>
        <dbReference type="SAM" id="MobiDB-lite"/>
    </source>
</evidence>
<feature type="domain" description="Peptidase M4 C-terminal" evidence="11">
    <location>
        <begin position="250"/>
        <end position="419"/>
    </location>
</feature>
<comment type="similarity">
    <text evidence="1 8">Belongs to the peptidase M4 family.</text>
</comment>
<sequence>MLDKSGALVSAHGKVARTRDGAFPEDRDAAGTGAARAAVERAAQDSGNRTEDLRAVSTEPYWYDKSLFEEGATRAAVPAFQVTVAGEQPEDLWSVIVDANKKSSLAFWSETHEALNRTVCDANRRIIDSRFPWTFACGTAFQISRKEGNASSAIDDVNKVYDFFGDTAEFYADKTGLDLTNLIGVDRWDGAGKALRATVRACARVDGEVHCPWRNAFWHPLAQQMVFGEGVSTDDVAGHELTHGVTEHRSGLVYRGEPGAINEALSDIFGEFVDLTNGSSDDTVANRWKIGEGSTLGVIRDMKNPSAHNDPDRKGSELWHKRFDTPRENSRFVHINSGVGNKAAFLIADGGSFNGQTVEGIGIDKSAALWWTVQNMLTSSADYAELGKVLNTACRQNAAGSVAGTTSADCDQVDKAVTATEMTRELRRR</sequence>